<feature type="transmembrane region" description="Helical" evidence="2">
    <location>
        <begin position="250"/>
        <end position="270"/>
    </location>
</feature>
<protein>
    <submittedName>
        <fullName evidence="4">DUF805 domain-containing protein</fullName>
    </submittedName>
</protein>
<feature type="compositionally biased region" description="Low complexity" evidence="1">
    <location>
        <begin position="95"/>
        <end position="104"/>
    </location>
</feature>
<feature type="transmembrane region" description="Helical" evidence="2">
    <location>
        <begin position="219"/>
        <end position="238"/>
    </location>
</feature>
<dbReference type="PROSITE" id="PS51354">
    <property type="entry name" value="GLUTAREDOXIN_2"/>
    <property type="match status" value="1"/>
</dbReference>
<dbReference type="Pfam" id="PF00462">
    <property type="entry name" value="Glutaredoxin"/>
    <property type="match status" value="1"/>
</dbReference>
<evidence type="ECO:0000313" key="4">
    <source>
        <dbReference type="EMBL" id="NML26530.1"/>
    </source>
</evidence>
<dbReference type="InterPro" id="IPR036249">
    <property type="entry name" value="Thioredoxin-like_sf"/>
</dbReference>
<evidence type="ECO:0000256" key="1">
    <source>
        <dbReference type="SAM" id="MobiDB-lite"/>
    </source>
</evidence>
<reference evidence="4 5" key="1">
    <citation type="submission" date="2020-04" db="EMBL/GenBank/DDBJ databases">
        <title>Zoogloea sp. G-4-1-14 isolated from soil.</title>
        <authorList>
            <person name="Dahal R.H."/>
        </authorList>
    </citation>
    <scope>NUCLEOTIDE SEQUENCE [LARGE SCALE GENOMIC DNA]</scope>
    <source>
        <strain evidence="4 5">G-4-1-14</strain>
    </source>
</reference>
<proteinExistence type="predicted"/>
<dbReference type="EMBL" id="JABBGA010000008">
    <property type="protein sequence ID" value="NML26530.1"/>
    <property type="molecule type" value="Genomic_DNA"/>
</dbReference>
<dbReference type="InterPro" id="IPR008523">
    <property type="entry name" value="DUF805"/>
</dbReference>
<name>A0A848G5N6_9RHOO</name>
<feature type="domain" description="Glutaredoxin" evidence="3">
    <location>
        <begin position="344"/>
        <end position="407"/>
    </location>
</feature>
<evidence type="ECO:0000313" key="5">
    <source>
        <dbReference type="Proteomes" id="UP000580043"/>
    </source>
</evidence>
<keyword evidence="5" id="KW-1185">Reference proteome</keyword>
<dbReference type="AlphaFoldDB" id="A0A848G5N6"/>
<keyword evidence="2" id="KW-1133">Transmembrane helix</keyword>
<dbReference type="CDD" id="cd02976">
    <property type="entry name" value="NrdH"/>
    <property type="match status" value="1"/>
</dbReference>
<keyword evidence="2" id="KW-0812">Transmembrane</keyword>
<accession>A0A848G5N6</accession>
<sequence>MTTTHEILFFGEVLPGHDPATTRAALQGLLKCPADTLDRVFSGERVTLRKGLATWQAEHYLSTLTGIGLKVVVEPPLPEMAAAGSAPPLAPPAAAPKHAGGAESPVPPSPVPAEDKAATITCPACGEQQPPRTLCRACSIDMPRYTAAAQAMASERTAPAAALRQSPLPDDEASGDTPLFGFGLDGRFGRSAYLQSAFLGFAAAMLLMPVMLFLGMPGILLGLALLLMLAVWGVRASVLRCHDLGFKGWWSLATLIPVVGFIAGLALLLVPGQKEHNAWGPRRRPVGIPALAGALVVAVAGAGVMARFTPDGLPDPSRIAGLASTQQGDEAAFMARYDAHRDRIVMYSLTTCGYCTEKRRQFEHMGVRFTEYMIDEDSAAEDRLNAHLQRAGITGAIGTPILEVNGQILPNNPSLSILAHHLYGRGQAQAKTL</sequence>
<dbReference type="GO" id="GO:0005886">
    <property type="term" value="C:plasma membrane"/>
    <property type="evidence" value="ECO:0007669"/>
    <property type="project" value="TreeGrafter"/>
</dbReference>
<feature type="transmembrane region" description="Helical" evidence="2">
    <location>
        <begin position="192"/>
        <end position="213"/>
    </location>
</feature>
<keyword evidence="2" id="KW-0472">Membrane</keyword>
<organism evidence="4 5">
    <name type="scientific">Zoogloea dura</name>
    <dbReference type="NCBI Taxonomy" id="2728840"/>
    <lineage>
        <taxon>Bacteria</taxon>
        <taxon>Pseudomonadati</taxon>
        <taxon>Pseudomonadota</taxon>
        <taxon>Betaproteobacteria</taxon>
        <taxon>Rhodocyclales</taxon>
        <taxon>Zoogloeaceae</taxon>
        <taxon>Zoogloea</taxon>
    </lineage>
</organism>
<dbReference type="SUPFAM" id="SSF52833">
    <property type="entry name" value="Thioredoxin-like"/>
    <property type="match status" value="1"/>
</dbReference>
<dbReference type="RefSeq" id="WP_169146063.1">
    <property type="nucleotide sequence ID" value="NZ_JABBGA010000008.1"/>
</dbReference>
<dbReference type="PANTHER" id="PTHR34980:SF3">
    <property type="entry name" value="BLR8105 PROTEIN"/>
    <property type="match status" value="1"/>
</dbReference>
<dbReference type="InterPro" id="IPR002109">
    <property type="entry name" value="Glutaredoxin"/>
</dbReference>
<feature type="transmembrane region" description="Helical" evidence="2">
    <location>
        <begin position="290"/>
        <end position="308"/>
    </location>
</feature>
<dbReference type="Gene3D" id="3.40.30.10">
    <property type="entry name" value="Glutaredoxin"/>
    <property type="match status" value="1"/>
</dbReference>
<evidence type="ECO:0000256" key="2">
    <source>
        <dbReference type="SAM" id="Phobius"/>
    </source>
</evidence>
<feature type="region of interest" description="Disordered" evidence="1">
    <location>
        <begin position="82"/>
        <end position="114"/>
    </location>
</feature>
<dbReference type="PANTHER" id="PTHR34980">
    <property type="entry name" value="INNER MEMBRANE PROTEIN-RELATED-RELATED"/>
    <property type="match status" value="1"/>
</dbReference>
<gene>
    <name evidence="4" type="ORF">HHL15_12305</name>
</gene>
<dbReference type="Proteomes" id="UP000580043">
    <property type="component" value="Unassembled WGS sequence"/>
</dbReference>
<evidence type="ECO:0000259" key="3">
    <source>
        <dbReference type="Pfam" id="PF00462"/>
    </source>
</evidence>
<comment type="caution">
    <text evidence="4">The sequence shown here is derived from an EMBL/GenBank/DDBJ whole genome shotgun (WGS) entry which is preliminary data.</text>
</comment>
<dbReference type="Pfam" id="PF05656">
    <property type="entry name" value="DUF805"/>
    <property type="match status" value="1"/>
</dbReference>